<organism evidence="2 3">
    <name type="scientific">Lithocarpus litseifolius</name>
    <dbReference type="NCBI Taxonomy" id="425828"/>
    <lineage>
        <taxon>Eukaryota</taxon>
        <taxon>Viridiplantae</taxon>
        <taxon>Streptophyta</taxon>
        <taxon>Embryophyta</taxon>
        <taxon>Tracheophyta</taxon>
        <taxon>Spermatophyta</taxon>
        <taxon>Magnoliopsida</taxon>
        <taxon>eudicotyledons</taxon>
        <taxon>Gunneridae</taxon>
        <taxon>Pentapetalae</taxon>
        <taxon>rosids</taxon>
        <taxon>fabids</taxon>
        <taxon>Fagales</taxon>
        <taxon>Fagaceae</taxon>
        <taxon>Lithocarpus</taxon>
    </lineage>
</organism>
<evidence type="ECO:0000313" key="3">
    <source>
        <dbReference type="Proteomes" id="UP001459277"/>
    </source>
</evidence>
<feature type="region of interest" description="Disordered" evidence="1">
    <location>
        <begin position="62"/>
        <end position="96"/>
    </location>
</feature>
<accession>A0AAW2D8K7</accession>
<evidence type="ECO:0000256" key="1">
    <source>
        <dbReference type="SAM" id="MobiDB-lite"/>
    </source>
</evidence>
<name>A0AAW2D8K7_9ROSI</name>
<keyword evidence="3" id="KW-1185">Reference proteome</keyword>
<dbReference type="Proteomes" id="UP001459277">
    <property type="component" value="Unassembled WGS sequence"/>
</dbReference>
<dbReference type="AlphaFoldDB" id="A0AAW2D8K7"/>
<proteinExistence type="predicted"/>
<gene>
    <name evidence="2" type="ORF">SO802_014000</name>
</gene>
<protein>
    <submittedName>
        <fullName evidence="2">Uncharacterized protein</fullName>
    </submittedName>
</protein>
<feature type="compositionally biased region" description="Acidic residues" evidence="1">
    <location>
        <begin position="63"/>
        <end position="96"/>
    </location>
</feature>
<evidence type="ECO:0000313" key="2">
    <source>
        <dbReference type="EMBL" id="KAL0006439.1"/>
    </source>
</evidence>
<dbReference type="EMBL" id="JAZDWU010000004">
    <property type="protein sequence ID" value="KAL0006439.1"/>
    <property type="molecule type" value="Genomic_DNA"/>
</dbReference>
<sequence>MAHVEWSSTLASIEVPVPVEMSVTQNPYVYEFVYRVGCKEYDEELMKMMIKEELVKMMIKEESNEDEYFEDESDEEEFDKDEVDEEESDEDEVDEDDLCLCSDEYKGIQISCLIDLVSWKRGKNGMLPLGVEGMR</sequence>
<comment type="caution">
    <text evidence="2">The sequence shown here is derived from an EMBL/GenBank/DDBJ whole genome shotgun (WGS) entry which is preliminary data.</text>
</comment>
<reference evidence="2 3" key="1">
    <citation type="submission" date="2024-01" db="EMBL/GenBank/DDBJ databases">
        <title>A telomere-to-telomere, gap-free genome of sweet tea (Lithocarpus litseifolius).</title>
        <authorList>
            <person name="Zhou J."/>
        </authorList>
    </citation>
    <scope>NUCLEOTIDE SEQUENCE [LARGE SCALE GENOMIC DNA]</scope>
    <source>
        <strain evidence="2">Zhou-2022a</strain>
        <tissue evidence="2">Leaf</tissue>
    </source>
</reference>